<evidence type="ECO:0000259" key="2">
    <source>
        <dbReference type="Pfam" id="PF13154"/>
    </source>
</evidence>
<sequence>MAYRSSPEAQREELQEFRDSVNCSTVLEKEGFRLDRAATAQRSARNLKFRRGEGEIVIVNHEGKGWWSPSDSTSKGDVIKLMQFLHPDMNLGHVRRELRDMIGMQPTYEVRERTKETLCPEVQRDPSWMWSHRAAPQPGSEAWRYLTETRKLTPEILDLANRQNLLREGPKGTAWFAHHDDGGNVTGMEMRGPDYRGFSSGGGGKRLFRMEADPGQPVSRVVVAEAAITALSFAAMDRFRSNSLYLSTAGGMSPESLAEMKQLLARVAQHPEARLIIAVDNDHQGDRNAEKFKALADEAGLWSGRLSPKAAGQDWNDVLRARGEKEPTPTRPFSVVADTTATPAALQAHDGTAGWIDRMEARRLVPRAGGAPTVPRQNETGPTRNATPGM</sequence>
<keyword evidence="4" id="KW-1185">Reference proteome</keyword>
<dbReference type="Proteomes" id="UP000179145">
    <property type="component" value="Plasmid pKB14400_1"/>
</dbReference>
<dbReference type="Gene3D" id="3.40.1360.10">
    <property type="match status" value="1"/>
</dbReference>
<feature type="region of interest" description="Disordered" evidence="1">
    <location>
        <begin position="367"/>
        <end position="390"/>
    </location>
</feature>
<protein>
    <recommendedName>
        <fullName evidence="2">DUF3991 domain-containing protein</fullName>
    </recommendedName>
</protein>
<feature type="domain" description="DUF3991" evidence="2">
    <location>
        <begin position="144"/>
        <end position="212"/>
    </location>
</feature>
<dbReference type="RefSeq" id="WP_070404020.1">
    <property type="nucleotide sequence ID" value="NZ_CP014675.1"/>
</dbReference>
<evidence type="ECO:0000313" key="3">
    <source>
        <dbReference type="EMBL" id="AOX18553.1"/>
    </source>
</evidence>
<dbReference type="KEGG" id="kba:A0U89_14795"/>
<accession>A0A1D8UY10</accession>
<keyword evidence="3" id="KW-0614">Plasmid</keyword>
<organism evidence="3 4">
    <name type="scientific">Kozakia baliensis</name>
    <dbReference type="NCBI Taxonomy" id="153496"/>
    <lineage>
        <taxon>Bacteria</taxon>
        <taxon>Pseudomonadati</taxon>
        <taxon>Pseudomonadota</taxon>
        <taxon>Alphaproteobacteria</taxon>
        <taxon>Acetobacterales</taxon>
        <taxon>Acetobacteraceae</taxon>
        <taxon>Kozakia</taxon>
    </lineage>
</organism>
<dbReference type="AlphaFoldDB" id="A0A1D8UY10"/>
<name>A0A1D8UY10_9PROT</name>
<evidence type="ECO:0000256" key="1">
    <source>
        <dbReference type="SAM" id="MobiDB-lite"/>
    </source>
</evidence>
<proteinExistence type="predicted"/>
<dbReference type="InterPro" id="IPR025054">
    <property type="entry name" value="DUF3991"/>
</dbReference>
<feature type="compositionally biased region" description="Polar residues" evidence="1">
    <location>
        <begin position="375"/>
        <end position="390"/>
    </location>
</feature>
<dbReference type="Pfam" id="PF13154">
    <property type="entry name" value="DUF3991"/>
    <property type="match status" value="1"/>
</dbReference>
<evidence type="ECO:0000313" key="4">
    <source>
        <dbReference type="Proteomes" id="UP000179145"/>
    </source>
</evidence>
<geneLocation type="plasmid" evidence="4">
    <name>pkb14400_1</name>
</geneLocation>
<reference evidence="3 4" key="1">
    <citation type="journal article" date="2016" name="Microb. Cell Fact.">
        <title>Dissection of exopolysaccharide biosynthesis in Kozakia baliensis.</title>
        <authorList>
            <person name="Brandt J.U."/>
            <person name="Jakob F."/>
            <person name="Behr J."/>
            <person name="Geissler A.J."/>
            <person name="Vogel R.F."/>
        </authorList>
    </citation>
    <scope>NUCLEOTIDE SEQUENCE [LARGE SCALE GENOMIC DNA]</scope>
    <source>
        <strain evidence="3 4">DSM 14400</strain>
        <plasmid evidence="4">Plasmid pkb14400_1</plasmid>
    </source>
</reference>
<gene>
    <name evidence="3" type="ORF">A0U89_14795</name>
</gene>
<dbReference type="OrthoDB" id="5757175at2"/>
<dbReference type="EMBL" id="CP014675">
    <property type="protein sequence ID" value="AOX18553.1"/>
    <property type="molecule type" value="Genomic_DNA"/>
</dbReference>
<dbReference type="Pfam" id="PF13155">
    <property type="entry name" value="Toprim_2"/>
    <property type="match status" value="1"/>
</dbReference>